<feature type="coiled-coil region" evidence="1">
    <location>
        <begin position="1121"/>
        <end position="1148"/>
    </location>
</feature>
<proteinExistence type="predicted"/>
<keyword evidence="1" id="KW-0175">Coiled coil</keyword>
<feature type="coiled-coil region" evidence="1">
    <location>
        <begin position="929"/>
        <end position="963"/>
    </location>
</feature>
<evidence type="ECO:0008006" key="4">
    <source>
        <dbReference type="Google" id="ProtNLM"/>
    </source>
</evidence>
<feature type="coiled-coil region" evidence="1">
    <location>
        <begin position="587"/>
        <end position="614"/>
    </location>
</feature>
<evidence type="ECO:0000313" key="3">
    <source>
        <dbReference type="Proteomes" id="UP000281915"/>
    </source>
</evidence>
<feature type="coiled-coil region" evidence="1">
    <location>
        <begin position="744"/>
        <end position="904"/>
    </location>
</feature>
<gene>
    <name evidence="2" type="ORF">EDM58_21700</name>
</gene>
<feature type="coiled-coil region" evidence="1">
    <location>
        <begin position="260"/>
        <end position="395"/>
    </location>
</feature>
<dbReference type="RefSeq" id="WP_122915191.1">
    <property type="nucleotide sequence ID" value="NZ_RHHT01000061.1"/>
</dbReference>
<reference evidence="2 3" key="1">
    <citation type="submission" date="2018-10" db="EMBL/GenBank/DDBJ databases">
        <title>Phylogenomics of Brevibacillus.</title>
        <authorList>
            <person name="Dunlap C."/>
        </authorList>
    </citation>
    <scope>NUCLEOTIDE SEQUENCE [LARGE SCALE GENOMIC DNA]</scope>
    <source>
        <strain evidence="2 3">JCM 15085</strain>
    </source>
</reference>
<dbReference type="EMBL" id="RHHT01000061">
    <property type="protein sequence ID" value="RNB72419.1"/>
    <property type="molecule type" value="Genomic_DNA"/>
</dbReference>
<evidence type="ECO:0000313" key="2">
    <source>
        <dbReference type="EMBL" id="RNB72419.1"/>
    </source>
</evidence>
<evidence type="ECO:0000256" key="1">
    <source>
        <dbReference type="SAM" id="Coils"/>
    </source>
</evidence>
<name>A0A3M8C9X4_9BACL</name>
<feature type="coiled-coil region" evidence="1">
    <location>
        <begin position="1047"/>
        <end position="1074"/>
    </location>
</feature>
<protein>
    <recommendedName>
        <fullName evidence="4">Chromosome segregation ATPase</fullName>
    </recommendedName>
</protein>
<feature type="coiled-coil region" evidence="1">
    <location>
        <begin position="517"/>
        <end position="558"/>
    </location>
</feature>
<comment type="caution">
    <text evidence="2">The sequence shown here is derived from an EMBL/GenBank/DDBJ whole genome shotgun (WGS) entry which is preliminary data.</text>
</comment>
<feature type="coiled-coil region" evidence="1">
    <location>
        <begin position="996"/>
        <end position="1023"/>
    </location>
</feature>
<organism evidence="2 3">
    <name type="scientific">Brevibacillus panacihumi</name>
    <dbReference type="NCBI Taxonomy" id="497735"/>
    <lineage>
        <taxon>Bacteria</taxon>
        <taxon>Bacillati</taxon>
        <taxon>Bacillota</taxon>
        <taxon>Bacilli</taxon>
        <taxon>Bacillales</taxon>
        <taxon>Paenibacillaceae</taxon>
        <taxon>Brevibacillus</taxon>
    </lineage>
</organism>
<sequence length="1480" mass="173032">MPVISKIRFTNVIYEGGSKRYNDELFLFDGHNAAILLENGGGKTVFIQTALQAILPHTDMAGRKIRETLSLSGTPAHIAIEWITSDSPRRYALTAVTLFLHNNDLESYRYVHEYEEGHPHAIEHLPFAKEGLNGKKRPADKGEMQEYYSSMSSRYMNARTFSTIKEYHAYLESQFQIVPSEWRNIAVINGAEGGVELFFDNCKTTDQLVSQLLIPTVEEAMNGNGADAFAEIFEKQREQFKQSKQLRAQIQESRLLEGEIQRVRQVYAAYEEARKRLEREKEWAKALFAHARNEQAKTTEELQKTARQLEGAEAELLAIKRRKAAREIAVQENVLHACILEWQQEKGQYEEKEREASELEHQQLTLEYARYKAKRQEALEQKELAESQLSGLDEKQDIAQTTADRDRIKREIRGYYADVEQALKRDETYLNSQLEVLQAKREKHTAEVEYARGQIEAGKQAQAAARSRMEQTARQVERIADKILDNPLQETVEASIPVWQDEMEKTLANQKLYQQHILECERNREMLAEKLEQARQEMQTALEERNRWQMKCQEVERQQESLLADVKLHLPRLGYLDSLYTRQETVKQMLGDKLALLEREKEDAMRQERIATRQSDDYQDSPVFLADPQLAVLAARWKDDFHYLETGTRFIQEMAQEREISLDILYARFPYWSALLVTTEQELDKLVQRVAKYAAQLVNPVFVASLQEVRNWLDSPEEYESRCREIVPSHWRENLDPERFESWKQEVRQKAEDAMGLRKSKEREYQQWLQLCDQVNRFYAQYPLEAYRDWLRQRDERQEHADDLQREIAQLTELVRKYERERELYREKLAEETGREQHLGYRLREAKEYMQLKKEWEEAKKAEEQLAGELQAQQQAFAALRKALAALEEQIEERRSELAEKRDERTRLFGDWLFQQVQSLSPLPPRYSLERLRAELEVLEGLLREQQASRAELERQISRCRGQIEDCESGMKLVLAKASQPLDEEAPFPVDGAAQLQRLVEKGARLKRELAALRERVEQRNNMAVGQGARLEEMKKNFTEQFPGEEIDLFTGNLEDAKRELEQEEQRVSSRKDYLLEQERQGQEAARQLNEVIHLLEIRNASHLFLHQQVQEVPLPEDDLLAFSYQRMKIAQKRLRELEARQADADREWKKVASEKERFTRFCDEAIEHRKLRETAKAGIASKQTFAEVEEWAANMSRTIAAGVRVLEDQLQGRDKELQDFITIVHTHLQRIAIELKLIPKKTSVKVENGRKEIYNFHVPEWQEEVGKQQLRSHIDWMLQRLDGEEFKDQDGKDDLGKIRKFIYSSLQSRSLLGIVMGHDSIRVKCRKVSKDGKVSGALASWEESNKWSGGEKWSKNMTLFLGLLNYLAEKRQAIPQNGKRNRTVIVDNPFGKASSEHVLDPVFFIADELGFQLIALTAHAEGKFIRDYFPIVYSCRLRESANGDALIMTKEREIRQAYFRDHDPMAFVRLSEHEQLSLF</sequence>
<accession>A0A3M8C9X4</accession>
<dbReference type="Proteomes" id="UP000281915">
    <property type="component" value="Unassembled WGS sequence"/>
</dbReference>